<dbReference type="Gene3D" id="1.25.40.10">
    <property type="entry name" value="Tetratricopeptide repeat domain"/>
    <property type="match status" value="1"/>
</dbReference>
<sequence>MAPPESGVPLRGSESFFNYPDLDGASGNVAELESRGIVAYSSPLSVSHSRIHESQMAQASGLSGFAHQQYQSNNIVSDPGCNVHGARQNLMNQIPQTATVSGFFHHAKDIMIQHGIFTEIHGNQSITNIYPAREQQPSSPIDSTPKHLSSLFTGREEYLEKLRSHFNNPSVSTKRRLYLLYGLGGIGKTQICLKFKEELEDEIPYIFWIDASSKDTITSSLKTIAKDILLITVAGYSSSQVLQVISKMKEVWFMIYDNADGPPSLVQRYLPQGNKGNIIITSRDRTLMRLTSNCGIEVVQMKDHEAGLLLFKAGGFEEGYMDKEDCKKIVMKLGCIPLAVDMAGAYMQATQCSPAQYLDLYSKECNRLLSDPIYTEMSDYGYSTYGTWEISMQKIQSKAMDEHHTGAQSAIKILNIIAFLHYLNLPLDMFKRAAVNYKENNVEGGLNSVLEPGLFHLDSSGSWDQYLFNNGIQELLSFSLIQKGATHNILSMHPLVHQWVRHRLQETDVKQKHQEARLILCSSVVMDYLVDDYAYWLALVPHVKANDEYGRDYEIESSQIDELWIIGFVFERAGFYVEAEEQLIKLIEACSLEYGYDHPVALTAMHNLASIYQSQDRWDESEKLLNAVLKARKLILGHDHPTTLTTMHNLASTYC</sequence>
<dbReference type="OrthoDB" id="1658288at2759"/>
<accession>A0A2A9NA16</accession>
<dbReference type="GO" id="GO:0043531">
    <property type="term" value="F:ADP binding"/>
    <property type="evidence" value="ECO:0007669"/>
    <property type="project" value="InterPro"/>
</dbReference>
<dbReference type="STRING" id="703135.A0A2A9NA16"/>
<protein>
    <submittedName>
        <fullName evidence="1">Uncharacterized protein</fullName>
    </submittedName>
</protein>
<organism evidence="1 2">
    <name type="scientific">Amanita thiersii Skay4041</name>
    <dbReference type="NCBI Taxonomy" id="703135"/>
    <lineage>
        <taxon>Eukaryota</taxon>
        <taxon>Fungi</taxon>
        <taxon>Dikarya</taxon>
        <taxon>Basidiomycota</taxon>
        <taxon>Agaricomycotina</taxon>
        <taxon>Agaricomycetes</taxon>
        <taxon>Agaricomycetidae</taxon>
        <taxon>Agaricales</taxon>
        <taxon>Pluteineae</taxon>
        <taxon>Amanitaceae</taxon>
        <taxon>Amanita</taxon>
    </lineage>
</organism>
<reference evidence="1 2" key="1">
    <citation type="submission" date="2014-02" db="EMBL/GenBank/DDBJ databases">
        <title>Transposable element dynamics among asymbiotic and ectomycorrhizal Amanita fungi.</title>
        <authorList>
            <consortium name="DOE Joint Genome Institute"/>
            <person name="Hess J."/>
            <person name="Skrede I."/>
            <person name="Wolfe B."/>
            <person name="LaButti K."/>
            <person name="Ohm R.A."/>
            <person name="Grigoriev I.V."/>
            <person name="Pringle A."/>
        </authorList>
    </citation>
    <scope>NUCLEOTIDE SEQUENCE [LARGE SCALE GENOMIC DNA]</scope>
    <source>
        <strain evidence="1 2">SKay4041</strain>
    </source>
</reference>
<evidence type="ECO:0000313" key="2">
    <source>
        <dbReference type="Proteomes" id="UP000242287"/>
    </source>
</evidence>
<name>A0A2A9NA16_9AGAR</name>
<keyword evidence="2" id="KW-1185">Reference proteome</keyword>
<gene>
    <name evidence="1" type="ORF">AMATHDRAFT_10063</name>
</gene>
<dbReference type="InterPro" id="IPR053137">
    <property type="entry name" value="NLR-like"/>
</dbReference>
<dbReference type="Proteomes" id="UP000242287">
    <property type="component" value="Unassembled WGS sequence"/>
</dbReference>
<dbReference type="SUPFAM" id="SSF48452">
    <property type="entry name" value="TPR-like"/>
    <property type="match status" value="1"/>
</dbReference>
<dbReference type="AlphaFoldDB" id="A0A2A9NA16"/>
<dbReference type="PANTHER" id="PTHR46082:SF6">
    <property type="entry name" value="AAA+ ATPASE DOMAIN-CONTAINING PROTEIN-RELATED"/>
    <property type="match status" value="1"/>
</dbReference>
<dbReference type="EMBL" id="KZ302577">
    <property type="protein sequence ID" value="PFH45077.1"/>
    <property type="molecule type" value="Genomic_DNA"/>
</dbReference>
<dbReference type="PANTHER" id="PTHR46082">
    <property type="entry name" value="ATP/GTP-BINDING PROTEIN-RELATED"/>
    <property type="match status" value="1"/>
</dbReference>
<evidence type="ECO:0000313" key="1">
    <source>
        <dbReference type="EMBL" id="PFH45077.1"/>
    </source>
</evidence>
<dbReference type="InterPro" id="IPR027417">
    <property type="entry name" value="P-loop_NTPase"/>
</dbReference>
<dbReference type="Gene3D" id="3.40.50.300">
    <property type="entry name" value="P-loop containing nucleotide triphosphate hydrolases"/>
    <property type="match status" value="1"/>
</dbReference>
<dbReference type="InterPro" id="IPR011990">
    <property type="entry name" value="TPR-like_helical_dom_sf"/>
</dbReference>
<proteinExistence type="predicted"/>
<dbReference type="Pfam" id="PF13424">
    <property type="entry name" value="TPR_12"/>
    <property type="match status" value="1"/>
</dbReference>
<dbReference type="SUPFAM" id="SSF52540">
    <property type="entry name" value="P-loop containing nucleoside triphosphate hydrolases"/>
    <property type="match status" value="1"/>
</dbReference>